<evidence type="ECO:0000313" key="4">
    <source>
        <dbReference type="Proteomes" id="UP001314170"/>
    </source>
</evidence>
<organism evidence="3 4">
    <name type="scientific">Dovyalis caffra</name>
    <dbReference type="NCBI Taxonomy" id="77055"/>
    <lineage>
        <taxon>Eukaryota</taxon>
        <taxon>Viridiplantae</taxon>
        <taxon>Streptophyta</taxon>
        <taxon>Embryophyta</taxon>
        <taxon>Tracheophyta</taxon>
        <taxon>Spermatophyta</taxon>
        <taxon>Magnoliopsida</taxon>
        <taxon>eudicotyledons</taxon>
        <taxon>Gunneridae</taxon>
        <taxon>Pentapetalae</taxon>
        <taxon>rosids</taxon>
        <taxon>fabids</taxon>
        <taxon>Malpighiales</taxon>
        <taxon>Salicaceae</taxon>
        <taxon>Flacourtieae</taxon>
        <taxon>Dovyalis</taxon>
    </lineage>
</organism>
<protein>
    <submittedName>
        <fullName evidence="3">Uncharacterized protein</fullName>
    </submittedName>
</protein>
<feature type="region of interest" description="Disordered" evidence="2">
    <location>
        <begin position="75"/>
        <end position="115"/>
    </location>
</feature>
<feature type="compositionally biased region" description="Basic and acidic residues" evidence="2">
    <location>
        <begin position="75"/>
        <end position="90"/>
    </location>
</feature>
<evidence type="ECO:0000313" key="3">
    <source>
        <dbReference type="EMBL" id="CAK7324430.1"/>
    </source>
</evidence>
<accession>A0AAV1QVW3</accession>
<name>A0AAV1QVW3_9ROSI</name>
<proteinExistence type="predicted"/>
<feature type="compositionally biased region" description="Basic and acidic residues" evidence="2">
    <location>
        <begin position="140"/>
        <end position="151"/>
    </location>
</feature>
<dbReference type="AlphaFoldDB" id="A0AAV1QVW3"/>
<feature type="compositionally biased region" description="Acidic residues" evidence="2">
    <location>
        <begin position="170"/>
        <end position="184"/>
    </location>
</feature>
<feature type="coiled-coil region" evidence="1">
    <location>
        <begin position="433"/>
        <end position="460"/>
    </location>
</feature>
<dbReference type="Proteomes" id="UP001314170">
    <property type="component" value="Unassembled WGS sequence"/>
</dbReference>
<feature type="region of interest" description="Disordered" evidence="2">
    <location>
        <begin position="137"/>
        <end position="226"/>
    </location>
</feature>
<evidence type="ECO:0000256" key="1">
    <source>
        <dbReference type="SAM" id="Coils"/>
    </source>
</evidence>
<reference evidence="3 4" key="1">
    <citation type="submission" date="2024-01" db="EMBL/GenBank/DDBJ databases">
        <authorList>
            <person name="Waweru B."/>
        </authorList>
    </citation>
    <scope>NUCLEOTIDE SEQUENCE [LARGE SCALE GENOMIC DNA]</scope>
</reference>
<sequence length="487" mass="55613">MFSLKLGSVAPKLIGCSDNHNLKDESKEPILKGAHYAKESAVSEKGRITSDLTKSYKTSNLEAETTKNIDQIDEFNKKDSKEKSNQDAVKRRTTRSKARSVQDERDNLEANSTKIDSAQESSEFYCGIKSLAFSTQYGSEEGKDSRNKGLAELESGEGGELTLTGYSGDIEAETEEESKEDDSEEKGFLSADNIEESDPEFKELLQTSESDAKNTEQGQEKGSEEGFVMKKKKALLEWKEDISSNDLELQGSDGSRDILTNMKGLEEEMRKFDVECGSEDESYQLKNEEDDVKLMNKAEKNQNPPKTSFMEWLRGHVQLYEDWDTVKEIKAKVVKLAAELSHLLVNLMFSLPKIDLVDTMFQRFLNSLKYQCKDEDSKVIHRIMLLLEFIDEEAKKFEKLKEVDTLEESSDTDEDDEFHRKEPDQELFVKDLLSLLKDDLKECEKELESIASRVDELKAEYGCILGPKDQKYIYEVIKLKINELWNP</sequence>
<dbReference type="EMBL" id="CAWUPB010000351">
    <property type="protein sequence ID" value="CAK7324430.1"/>
    <property type="molecule type" value="Genomic_DNA"/>
</dbReference>
<evidence type="ECO:0000256" key="2">
    <source>
        <dbReference type="SAM" id="MobiDB-lite"/>
    </source>
</evidence>
<feature type="compositionally biased region" description="Basic and acidic residues" evidence="2">
    <location>
        <begin position="210"/>
        <end position="226"/>
    </location>
</feature>
<gene>
    <name evidence="3" type="ORF">DCAF_LOCUS2076</name>
</gene>
<keyword evidence="1" id="KW-0175">Coiled coil</keyword>
<keyword evidence="4" id="KW-1185">Reference proteome</keyword>
<comment type="caution">
    <text evidence="3">The sequence shown here is derived from an EMBL/GenBank/DDBJ whole genome shotgun (WGS) entry which is preliminary data.</text>
</comment>